<dbReference type="SUPFAM" id="SSF48452">
    <property type="entry name" value="TPR-like"/>
    <property type="match status" value="1"/>
</dbReference>
<comment type="function">
    <text evidence="1">Involved in endocytosis.</text>
</comment>
<evidence type="ECO:0000256" key="2">
    <source>
        <dbReference type="ARBA" id="ARBA00038251"/>
    </source>
</evidence>
<dbReference type="InterPro" id="IPR051722">
    <property type="entry name" value="Endocytosis_PI4K-reg_protein"/>
</dbReference>
<accession>A0A699XF68</accession>
<comment type="caution">
    <text evidence="3">The sequence shown here is derived from an EMBL/GenBank/DDBJ whole genome shotgun (WGS) entry which is preliminary data.</text>
</comment>
<feature type="non-terminal residue" evidence="3">
    <location>
        <position position="95"/>
    </location>
</feature>
<evidence type="ECO:0000256" key="1">
    <source>
        <dbReference type="ARBA" id="ARBA00002550"/>
    </source>
</evidence>
<feature type="non-terminal residue" evidence="3">
    <location>
        <position position="1"/>
    </location>
</feature>
<organism evidence="3">
    <name type="scientific">Tanacetum cinerariifolium</name>
    <name type="common">Dalmatian daisy</name>
    <name type="synonym">Chrysanthemum cinerariifolium</name>
    <dbReference type="NCBI Taxonomy" id="118510"/>
    <lineage>
        <taxon>Eukaryota</taxon>
        <taxon>Viridiplantae</taxon>
        <taxon>Streptophyta</taxon>
        <taxon>Embryophyta</taxon>
        <taxon>Tracheophyta</taxon>
        <taxon>Spermatophyta</taxon>
        <taxon>Magnoliopsida</taxon>
        <taxon>eudicotyledons</taxon>
        <taxon>Gunneridae</taxon>
        <taxon>Pentapetalae</taxon>
        <taxon>asterids</taxon>
        <taxon>campanulids</taxon>
        <taxon>Asterales</taxon>
        <taxon>Asteraceae</taxon>
        <taxon>Asteroideae</taxon>
        <taxon>Anthemideae</taxon>
        <taxon>Anthemidinae</taxon>
        <taxon>Tanacetum</taxon>
    </lineage>
</organism>
<name>A0A699XF68_TANCI</name>
<gene>
    <name evidence="3" type="ORF">Tci_927133</name>
</gene>
<evidence type="ECO:0000313" key="3">
    <source>
        <dbReference type="EMBL" id="GFD55164.1"/>
    </source>
</evidence>
<dbReference type="Gene3D" id="1.25.40.10">
    <property type="entry name" value="Tetratricopeptide repeat domain"/>
    <property type="match status" value="1"/>
</dbReference>
<protein>
    <submittedName>
        <fullName evidence="3">Uncharacterized protein</fullName>
    </submittedName>
</protein>
<reference evidence="3" key="1">
    <citation type="journal article" date="2019" name="Sci. Rep.">
        <title>Draft genome of Tanacetum cinerariifolium, the natural source of mosquito coil.</title>
        <authorList>
            <person name="Yamashiro T."/>
            <person name="Shiraishi A."/>
            <person name="Satake H."/>
            <person name="Nakayama K."/>
        </authorList>
    </citation>
    <scope>NUCLEOTIDE SEQUENCE</scope>
</reference>
<dbReference type="EMBL" id="BKCJ011814675">
    <property type="protein sequence ID" value="GFD55164.1"/>
    <property type="molecule type" value="Genomic_DNA"/>
</dbReference>
<comment type="similarity">
    <text evidence="2">Belongs to the YPP1 family.</text>
</comment>
<dbReference type="PANTHER" id="PTHR23083">
    <property type="entry name" value="TETRATRICOPEPTIDE REPEAT PROTEIN, TPR"/>
    <property type="match status" value="1"/>
</dbReference>
<dbReference type="InterPro" id="IPR011990">
    <property type="entry name" value="TPR-like_helical_dom_sf"/>
</dbReference>
<dbReference type="PANTHER" id="PTHR23083:SF464">
    <property type="entry name" value="TETRATRICOPEPTIDE REPEAT DOMAIN 7, ISOFORM A"/>
    <property type="match status" value="1"/>
</dbReference>
<sequence length="95" mass="10055">SSEVPAKRALVEPTALAVAYCAIGVAQAHWAQFSYDAETRAGIQAKAIQLLRKSLSPTLEDPSNVDALYALAVVLAETRDIFGAIKVVKRALSSA</sequence>
<dbReference type="AlphaFoldDB" id="A0A699XF68"/>
<proteinExistence type="inferred from homology"/>